<protein>
    <submittedName>
        <fullName evidence="2">Uncharacterized protein</fullName>
    </submittedName>
</protein>
<reference evidence="2" key="2">
    <citation type="submission" date="2023-05" db="EMBL/GenBank/DDBJ databases">
        <authorList>
            <consortium name="Lawrence Berkeley National Laboratory"/>
            <person name="Steindorff A."/>
            <person name="Hensen N."/>
            <person name="Bonometti L."/>
            <person name="Westerberg I."/>
            <person name="Brannstrom I.O."/>
            <person name="Guillou S."/>
            <person name="Cros-Aarteil S."/>
            <person name="Calhoun S."/>
            <person name="Haridas S."/>
            <person name="Kuo A."/>
            <person name="Mondo S."/>
            <person name="Pangilinan J."/>
            <person name="Riley R."/>
            <person name="Labutti K."/>
            <person name="Andreopoulos B."/>
            <person name="Lipzen A."/>
            <person name="Chen C."/>
            <person name="Yanf M."/>
            <person name="Daum C."/>
            <person name="Ng V."/>
            <person name="Clum A."/>
            <person name="Ohm R."/>
            <person name="Martin F."/>
            <person name="Silar P."/>
            <person name="Natvig D."/>
            <person name="Lalanne C."/>
            <person name="Gautier V."/>
            <person name="Ament-Velasquez S.L."/>
            <person name="Kruys A."/>
            <person name="Hutchinson M.I."/>
            <person name="Powell A.J."/>
            <person name="Barry K."/>
            <person name="Miller A.N."/>
            <person name="Grigoriev I.V."/>
            <person name="Debuchy R."/>
            <person name="Gladieux P."/>
            <person name="Thoren M.H."/>
            <person name="Johannesson H."/>
        </authorList>
    </citation>
    <scope>NUCLEOTIDE SEQUENCE</scope>
    <source>
        <strain evidence="2">CBS 315.58</strain>
    </source>
</reference>
<organism evidence="2 3">
    <name type="scientific">Triangularia verruculosa</name>
    <dbReference type="NCBI Taxonomy" id="2587418"/>
    <lineage>
        <taxon>Eukaryota</taxon>
        <taxon>Fungi</taxon>
        <taxon>Dikarya</taxon>
        <taxon>Ascomycota</taxon>
        <taxon>Pezizomycotina</taxon>
        <taxon>Sordariomycetes</taxon>
        <taxon>Sordariomycetidae</taxon>
        <taxon>Sordariales</taxon>
        <taxon>Podosporaceae</taxon>
        <taxon>Triangularia</taxon>
    </lineage>
</organism>
<evidence type="ECO:0000313" key="3">
    <source>
        <dbReference type="Proteomes" id="UP001303160"/>
    </source>
</evidence>
<evidence type="ECO:0000256" key="1">
    <source>
        <dbReference type="SAM" id="MobiDB-lite"/>
    </source>
</evidence>
<proteinExistence type="predicted"/>
<feature type="region of interest" description="Disordered" evidence="1">
    <location>
        <begin position="1"/>
        <end position="30"/>
    </location>
</feature>
<evidence type="ECO:0000313" key="2">
    <source>
        <dbReference type="EMBL" id="KAK4202425.1"/>
    </source>
</evidence>
<gene>
    <name evidence="2" type="ORF">QBC40DRAFT_322024</name>
</gene>
<dbReference type="AlphaFoldDB" id="A0AAN6XL59"/>
<dbReference type="Proteomes" id="UP001303160">
    <property type="component" value="Unassembled WGS sequence"/>
</dbReference>
<dbReference type="EMBL" id="MU863898">
    <property type="protein sequence ID" value="KAK4202425.1"/>
    <property type="molecule type" value="Genomic_DNA"/>
</dbReference>
<comment type="caution">
    <text evidence="2">The sequence shown here is derived from an EMBL/GenBank/DDBJ whole genome shotgun (WGS) entry which is preliminary data.</text>
</comment>
<accession>A0AAN6XL59</accession>
<reference evidence="2" key="1">
    <citation type="journal article" date="2023" name="Mol. Phylogenet. Evol.">
        <title>Genome-scale phylogeny and comparative genomics of the fungal order Sordariales.</title>
        <authorList>
            <person name="Hensen N."/>
            <person name="Bonometti L."/>
            <person name="Westerberg I."/>
            <person name="Brannstrom I.O."/>
            <person name="Guillou S."/>
            <person name="Cros-Aarteil S."/>
            <person name="Calhoun S."/>
            <person name="Haridas S."/>
            <person name="Kuo A."/>
            <person name="Mondo S."/>
            <person name="Pangilinan J."/>
            <person name="Riley R."/>
            <person name="LaButti K."/>
            <person name="Andreopoulos B."/>
            <person name="Lipzen A."/>
            <person name="Chen C."/>
            <person name="Yan M."/>
            <person name="Daum C."/>
            <person name="Ng V."/>
            <person name="Clum A."/>
            <person name="Steindorff A."/>
            <person name="Ohm R.A."/>
            <person name="Martin F."/>
            <person name="Silar P."/>
            <person name="Natvig D.O."/>
            <person name="Lalanne C."/>
            <person name="Gautier V."/>
            <person name="Ament-Velasquez S.L."/>
            <person name="Kruys A."/>
            <person name="Hutchinson M.I."/>
            <person name="Powell A.J."/>
            <person name="Barry K."/>
            <person name="Miller A.N."/>
            <person name="Grigoriev I.V."/>
            <person name="Debuchy R."/>
            <person name="Gladieux P."/>
            <person name="Hiltunen Thoren M."/>
            <person name="Johannesson H."/>
        </authorList>
    </citation>
    <scope>NUCLEOTIDE SEQUENCE</scope>
    <source>
        <strain evidence="2">CBS 315.58</strain>
    </source>
</reference>
<sequence length="197" mass="22315">MGIDKSPPQPFHPALTPAPKSAIRPELQVDPRLKKKANEVLGLHANTSSQKPVTISLLPCADPDNTSRDAPKDQPARGYIISEFRLLRQPDSQGGPSQTPQVTKYYRVGDREDATTNLLVSYDEIGRYVSAKEREDWEQRPEKMDALDQMLKSDEKQHEEWEKATDRAIAKLLFLETETITLEGRPVTRGMTKAFFR</sequence>
<keyword evidence="3" id="KW-1185">Reference proteome</keyword>
<name>A0AAN6XL59_9PEZI</name>